<protein>
    <submittedName>
        <fullName evidence="2">Uncharacterized protein</fullName>
    </submittedName>
</protein>
<gene>
    <name evidence="2" type="ORF">AK812_SmicGene24156</name>
</gene>
<feature type="region of interest" description="Disordered" evidence="1">
    <location>
        <begin position="332"/>
        <end position="397"/>
    </location>
</feature>
<feature type="compositionally biased region" description="Pro residues" evidence="1">
    <location>
        <begin position="384"/>
        <end position="394"/>
    </location>
</feature>
<feature type="region of interest" description="Disordered" evidence="1">
    <location>
        <begin position="190"/>
        <end position="244"/>
    </location>
</feature>
<evidence type="ECO:0000313" key="2">
    <source>
        <dbReference type="EMBL" id="OLP93886.1"/>
    </source>
</evidence>
<sequence>MARRTGNAPCEVMPGSEASDELHAVEVIKSPLEMELEDCKATPAGGQDDVKVDRAPSDSIESAQLIPGPGEGMLADAAAQSLWTKNDDGHQLARELAQVAADNASDPEMESLIAQVLKGWEERQCAKQGIQQSSEMAAQLHDTLTSFQTLVLRELDAMNSADMADPTAGAERLYAALLQAWEEVTHGADADRTMRKNEQGAQVETSSGVGDEMRRSLRVRDKSCEPGENAVAQEAAGPAGPGRLSQGFERLLEACRRTTSPDVRMDVVKAVDWKQLAGETHAEDMATFVQALFDCADLQGGLEKSDADLMRAQVMEHWQLLTENQGISASKLQGRAEDAGGDDLAKSPAEASLAQAESGKRVGDPRVPVEEHVGEVGAKDGKVPPDPNGKPSPQPELVQLGPEVFRTSSKLLKELADLFENAWARPGADFQPEVQSICETWKRKLLKLHAGARGLETWIDAVLHSVNSAVELEAGTAEGTWRGDVDSGLQTKLQEAVQKHLPAALKAAPKERSTSSRQPARLREKRNRALLTAGDLLTQEK</sequence>
<proteinExistence type="predicted"/>
<reference evidence="2 3" key="1">
    <citation type="submission" date="2016-02" db="EMBL/GenBank/DDBJ databases">
        <title>Genome analysis of coral dinoflagellate symbionts highlights evolutionary adaptations to a symbiotic lifestyle.</title>
        <authorList>
            <person name="Aranda M."/>
            <person name="Li Y."/>
            <person name="Liew Y.J."/>
            <person name="Baumgarten S."/>
            <person name="Simakov O."/>
            <person name="Wilson M."/>
            <person name="Piel J."/>
            <person name="Ashoor H."/>
            <person name="Bougouffa S."/>
            <person name="Bajic V.B."/>
            <person name="Ryu T."/>
            <person name="Ravasi T."/>
            <person name="Bayer T."/>
            <person name="Micklem G."/>
            <person name="Kim H."/>
            <person name="Bhak J."/>
            <person name="Lajeunesse T.C."/>
            <person name="Voolstra C.R."/>
        </authorList>
    </citation>
    <scope>NUCLEOTIDE SEQUENCE [LARGE SCALE GENOMIC DNA]</scope>
    <source>
        <strain evidence="2 3">CCMP2467</strain>
    </source>
</reference>
<accession>A0A1Q9DFC1</accession>
<feature type="compositionally biased region" description="Basic and acidic residues" evidence="1">
    <location>
        <begin position="358"/>
        <end position="383"/>
    </location>
</feature>
<feature type="compositionally biased region" description="Polar residues" evidence="1">
    <location>
        <begin position="199"/>
        <end position="208"/>
    </location>
</feature>
<evidence type="ECO:0000256" key="1">
    <source>
        <dbReference type="SAM" id="MobiDB-lite"/>
    </source>
</evidence>
<feature type="compositionally biased region" description="Basic and acidic residues" evidence="1">
    <location>
        <begin position="211"/>
        <end position="225"/>
    </location>
</feature>
<feature type="region of interest" description="Disordered" evidence="1">
    <location>
        <begin position="1"/>
        <end position="22"/>
    </location>
</feature>
<evidence type="ECO:0000313" key="3">
    <source>
        <dbReference type="Proteomes" id="UP000186817"/>
    </source>
</evidence>
<dbReference type="OrthoDB" id="418864at2759"/>
<keyword evidence="3" id="KW-1185">Reference proteome</keyword>
<comment type="caution">
    <text evidence="2">The sequence shown here is derived from an EMBL/GenBank/DDBJ whole genome shotgun (WGS) entry which is preliminary data.</text>
</comment>
<feature type="region of interest" description="Disordered" evidence="1">
    <location>
        <begin position="503"/>
        <end position="525"/>
    </location>
</feature>
<dbReference type="Proteomes" id="UP000186817">
    <property type="component" value="Unassembled WGS sequence"/>
</dbReference>
<dbReference type="AlphaFoldDB" id="A0A1Q9DFC1"/>
<dbReference type="EMBL" id="LSRX01000565">
    <property type="protein sequence ID" value="OLP93886.1"/>
    <property type="molecule type" value="Genomic_DNA"/>
</dbReference>
<name>A0A1Q9DFC1_SYMMI</name>
<organism evidence="2 3">
    <name type="scientific">Symbiodinium microadriaticum</name>
    <name type="common">Dinoflagellate</name>
    <name type="synonym">Zooxanthella microadriatica</name>
    <dbReference type="NCBI Taxonomy" id="2951"/>
    <lineage>
        <taxon>Eukaryota</taxon>
        <taxon>Sar</taxon>
        <taxon>Alveolata</taxon>
        <taxon>Dinophyceae</taxon>
        <taxon>Suessiales</taxon>
        <taxon>Symbiodiniaceae</taxon>
        <taxon>Symbiodinium</taxon>
    </lineage>
</organism>